<protein>
    <recommendedName>
        <fullName evidence="5">UPAR/Ly6 domain-containing protein</fullName>
    </recommendedName>
</protein>
<dbReference type="InterPro" id="IPR045860">
    <property type="entry name" value="Snake_toxin-like_sf"/>
</dbReference>
<dbReference type="PANTHER" id="PTHR20914:SF30">
    <property type="entry name" value="LY6_PLAUR DOMAIN CONTAINING 9"/>
    <property type="match status" value="1"/>
</dbReference>
<reference evidence="6" key="1">
    <citation type="submission" date="2023-05" db="EMBL/GenBank/DDBJ databases">
        <authorList>
            <person name="Stuckert A."/>
        </authorList>
    </citation>
    <scope>NUCLEOTIDE SEQUENCE</scope>
</reference>
<dbReference type="PANTHER" id="PTHR20914">
    <property type="entry name" value="LY6/PLAUR DOMAIN-CONTAINING PROTEIN 8"/>
    <property type="match status" value="1"/>
</dbReference>
<keyword evidence="7" id="KW-1185">Reference proteome</keyword>
<dbReference type="InterPro" id="IPR050918">
    <property type="entry name" value="CNF-like_PLA2_Inhibitor"/>
</dbReference>
<keyword evidence="3" id="KW-0472">Membrane</keyword>
<feature type="chain" id="PRO_5045037439" description="UPAR/Ly6 domain-containing protein" evidence="4">
    <location>
        <begin position="26"/>
        <end position="221"/>
    </location>
</feature>
<feature type="domain" description="UPAR/Ly6" evidence="5">
    <location>
        <begin position="26"/>
        <end position="119"/>
    </location>
</feature>
<sequence>MYHLTKGSAMFLIVIFSALLSAGFALQCDVCLAINSNTCTGHYETCKSDQNRCMVTLTEMLVIDGENTYRSAELEKSCASAYDCTHPATLNAKDFKVRVTRKCCDKDFCNNGTITWNIPESASNGVTCDSCFSRDSHSCATKKPINCTGDEKYCVHYLAQKDGGSPISVAGCASESMQKSGGKAAFRGSSVIVRNSGTSRRHNIYVLVWVAATAILGLFCH</sequence>
<evidence type="ECO:0000256" key="1">
    <source>
        <dbReference type="ARBA" id="ARBA00004613"/>
    </source>
</evidence>
<evidence type="ECO:0000256" key="4">
    <source>
        <dbReference type="SAM" id="SignalP"/>
    </source>
</evidence>
<name>A0ABN9DRU8_9NEOB</name>
<dbReference type="Proteomes" id="UP001162483">
    <property type="component" value="Unassembled WGS sequence"/>
</dbReference>
<dbReference type="SMART" id="SM00134">
    <property type="entry name" value="LU"/>
    <property type="match status" value="1"/>
</dbReference>
<comment type="caution">
    <text evidence="6">The sequence shown here is derived from an EMBL/GenBank/DDBJ whole genome shotgun (WGS) entry which is preliminary data.</text>
</comment>
<evidence type="ECO:0000256" key="3">
    <source>
        <dbReference type="SAM" id="Phobius"/>
    </source>
</evidence>
<organism evidence="6 7">
    <name type="scientific">Staurois parvus</name>
    <dbReference type="NCBI Taxonomy" id="386267"/>
    <lineage>
        <taxon>Eukaryota</taxon>
        <taxon>Metazoa</taxon>
        <taxon>Chordata</taxon>
        <taxon>Craniata</taxon>
        <taxon>Vertebrata</taxon>
        <taxon>Euteleostomi</taxon>
        <taxon>Amphibia</taxon>
        <taxon>Batrachia</taxon>
        <taxon>Anura</taxon>
        <taxon>Neobatrachia</taxon>
        <taxon>Ranoidea</taxon>
        <taxon>Ranidae</taxon>
        <taxon>Staurois</taxon>
    </lineage>
</organism>
<evidence type="ECO:0000256" key="2">
    <source>
        <dbReference type="ARBA" id="ARBA00022525"/>
    </source>
</evidence>
<dbReference type="InterPro" id="IPR016054">
    <property type="entry name" value="LY6_UPA_recep-like"/>
</dbReference>
<evidence type="ECO:0000313" key="7">
    <source>
        <dbReference type="Proteomes" id="UP001162483"/>
    </source>
</evidence>
<keyword evidence="2" id="KW-0964">Secreted</keyword>
<keyword evidence="3" id="KW-1133">Transmembrane helix</keyword>
<proteinExistence type="predicted"/>
<dbReference type="Pfam" id="PF00021">
    <property type="entry name" value="UPAR_LY6"/>
    <property type="match status" value="2"/>
</dbReference>
<feature type="signal peptide" evidence="4">
    <location>
        <begin position="1"/>
        <end position="25"/>
    </location>
</feature>
<feature type="transmembrane region" description="Helical" evidence="3">
    <location>
        <begin position="202"/>
        <end position="220"/>
    </location>
</feature>
<evidence type="ECO:0000259" key="5">
    <source>
        <dbReference type="SMART" id="SM00134"/>
    </source>
</evidence>
<dbReference type="CDD" id="cd23572">
    <property type="entry name" value="TFP_LU_ECD_PINLYP_rpt2"/>
    <property type="match status" value="1"/>
</dbReference>
<dbReference type="EMBL" id="CATNWA010014738">
    <property type="protein sequence ID" value="CAI9575366.1"/>
    <property type="molecule type" value="Genomic_DNA"/>
</dbReference>
<dbReference type="SUPFAM" id="SSF57302">
    <property type="entry name" value="Snake toxin-like"/>
    <property type="match status" value="2"/>
</dbReference>
<keyword evidence="4" id="KW-0732">Signal</keyword>
<comment type="subcellular location">
    <subcellularLocation>
        <location evidence="1">Secreted</location>
    </subcellularLocation>
</comment>
<accession>A0ABN9DRU8</accession>
<keyword evidence="3" id="KW-0812">Transmembrane</keyword>
<gene>
    <name evidence="6" type="ORF">SPARVUS_LOCUS8179369</name>
</gene>
<dbReference type="Gene3D" id="2.10.60.10">
    <property type="entry name" value="CD59"/>
    <property type="match status" value="2"/>
</dbReference>
<evidence type="ECO:0000313" key="6">
    <source>
        <dbReference type="EMBL" id="CAI9575366.1"/>
    </source>
</evidence>